<proteinExistence type="predicted"/>
<reference evidence="2" key="1">
    <citation type="journal article" date="2019" name="Int. J. Syst. Evol. Microbiol.">
        <title>The Global Catalogue of Microorganisms (GCM) 10K type strain sequencing project: providing services to taxonomists for standard genome sequencing and annotation.</title>
        <authorList>
            <consortium name="The Broad Institute Genomics Platform"/>
            <consortium name="The Broad Institute Genome Sequencing Center for Infectious Disease"/>
            <person name="Wu L."/>
            <person name="Ma J."/>
        </authorList>
    </citation>
    <scope>NUCLEOTIDE SEQUENCE [LARGE SCALE GENOMIC DNA]</scope>
    <source>
        <strain evidence="2">JCM 9092</strain>
    </source>
</reference>
<comment type="caution">
    <text evidence="1">The sequence shown here is derived from an EMBL/GenBank/DDBJ whole genome shotgun (WGS) entry which is preliminary data.</text>
</comment>
<organism evidence="1 2">
    <name type="scientific">Streptomyces rectiviolaceus</name>
    <dbReference type="NCBI Taxonomy" id="332591"/>
    <lineage>
        <taxon>Bacteria</taxon>
        <taxon>Bacillati</taxon>
        <taxon>Actinomycetota</taxon>
        <taxon>Actinomycetes</taxon>
        <taxon>Kitasatosporales</taxon>
        <taxon>Streptomycetaceae</taxon>
        <taxon>Streptomyces</taxon>
    </lineage>
</organism>
<dbReference type="Proteomes" id="UP001501637">
    <property type="component" value="Unassembled WGS sequence"/>
</dbReference>
<keyword evidence="2" id="KW-1185">Reference proteome</keyword>
<sequence>MQLTDDDVLANQDMDSPITYVASPRDDHVLREVRKYQTSEIANVHELQEYGDFLRGALKPLGLFSEDFLPRASSECYKVTFRGQLVAIFRLTPAAPESAFHRTIPGGRGKKILEVNNVAVEQSYKGDLLLGIIMRNCALLSHVKGYDFVAGLIRYEILPLFTDFGTIPVRHTPFHVLGDEDVHDFVTYFMTDSKEHIDYAISRSYHYFHRKVTMRGIAADVDELKLCAAEAMGS</sequence>
<evidence type="ECO:0000313" key="1">
    <source>
        <dbReference type="EMBL" id="GAA3122016.1"/>
    </source>
</evidence>
<gene>
    <name evidence="1" type="ORF">GCM10010449_49840</name>
</gene>
<name>A0ABP6MQ01_9ACTN</name>
<protein>
    <submittedName>
        <fullName evidence="1">Uncharacterized protein</fullName>
    </submittedName>
</protein>
<evidence type="ECO:0000313" key="2">
    <source>
        <dbReference type="Proteomes" id="UP001501637"/>
    </source>
</evidence>
<dbReference type="RefSeq" id="WP_344524096.1">
    <property type="nucleotide sequence ID" value="NZ_BAAAUG010000091.1"/>
</dbReference>
<dbReference type="EMBL" id="BAAAUG010000091">
    <property type="protein sequence ID" value="GAA3122016.1"/>
    <property type="molecule type" value="Genomic_DNA"/>
</dbReference>
<accession>A0ABP6MQ01</accession>